<protein>
    <recommendedName>
        <fullName evidence="15">Mitochondrial 2-oxoglutarate/malate carrier protein</fullName>
    </recommendedName>
</protein>
<dbReference type="Gene3D" id="1.50.40.10">
    <property type="entry name" value="Mitochondrial carrier domain"/>
    <property type="match status" value="1"/>
</dbReference>
<dbReference type="InterPro" id="IPR050391">
    <property type="entry name" value="Mito_Metabolite_Transporter"/>
</dbReference>
<evidence type="ECO:0000256" key="5">
    <source>
        <dbReference type="ARBA" id="ARBA00022737"/>
    </source>
</evidence>
<dbReference type="SUPFAM" id="SSF103506">
    <property type="entry name" value="Mitochondrial carrier"/>
    <property type="match status" value="1"/>
</dbReference>
<dbReference type="RefSeq" id="XP_012895083.1">
    <property type="nucleotide sequence ID" value="XM_013039629.1"/>
</dbReference>
<sequence>MSSQKHSVAGALKPYVAGGSAACVATMCVHPLDLLKTRVQVQIVAPGEARLGSIKMAQLIVREGGVTKLYAGLSAAIMRQAVYGTARLGLHDQLSKMFRDHNGGNAIPLYQKVIASMVSGAVGGIAGNPFDIAMVRMQADGHAPIEQRRGYTNVFTAVSRITKEEGVLTLWRGSFPMVLRAIAMNTGMMASYDQCKEMLYPYTGKGYTTNLIASCVSGFVCAFTTLPFDLIKCRMMNMRVDPETGKMPYKNLVDCAYKIVRYEGFTTFWRGYWTFWARSAPHAMISLLLKDLFNGWYNKAFMK</sequence>
<feature type="repeat" description="Solcar" evidence="10">
    <location>
        <begin position="9"/>
        <end position="97"/>
    </location>
</feature>
<keyword evidence="5" id="KW-0677">Repeat</keyword>
<dbReference type="GeneID" id="24918527"/>
<dbReference type="EMBL" id="FN668640">
    <property type="protein sequence ID" value="CBK21035.2"/>
    <property type="molecule type" value="Genomic_DNA"/>
</dbReference>
<evidence type="ECO:0000313" key="14">
    <source>
        <dbReference type="Proteomes" id="UP000008312"/>
    </source>
</evidence>
<evidence type="ECO:0000256" key="3">
    <source>
        <dbReference type="ARBA" id="ARBA00022448"/>
    </source>
</evidence>
<evidence type="ECO:0000256" key="11">
    <source>
        <dbReference type="RuleBase" id="RU000488"/>
    </source>
</evidence>
<name>D8LYZ6_BLAHO</name>
<accession>D8LYZ6</accession>
<dbReference type="AlphaFoldDB" id="D8LYZ6"/>
<keyword evidence="3 11" id="KW-0813">Transport</keyword>
<evidence type="ECO:0000256" key="7">
    <source>
        <dbReference type="ARBA" id="ARBA00022989"/>
    </source>
</evidence>
<dbReference type="OrthoDB" id="756301at2759"/>
<evidence type="ECO:0000256" key="1">
    <source>
        <dbReference type="ARBA" id="ARBA00004448"/>
    </source>
</evidence>
<keyword evidence="7 12" id="KW-1133">Transmembrane helix</keyword>
<dbReference type="PROSITE" id="PS50920">
    <property type="entry name" value="SOLCAR"/>
    <property type="match status" value="3"/>
</dbReference>
<dbReference type="Pfam" id="PF00153">
    <property type="entry name" value="Mito_carr"/>
    <property type="match status" value="3"/>
</dbReference>
<feature type="repeat" description="Solcar" evidence="10">
    <location>
        <begin position="107"/>
        <end position="198"/>
    </location>
</feature>
<evidence type="ECO:0000256" key="9">
    <source>
        <dbReference type="ARBA" id="ARBA00023136"/>
    </source>
</evidence>
<reference evidence="13" key="1">
    <citation type="submission" date="2010-02" db="EMBL/GenBank/DDBJ databases">
        <title>Sequencing and annotation of the Blastocystis hominis genome.</title>
        <authorList>
            <person name="Wincker P."/>
        </authorList>
    </citation>
    <scope>NUCLEOTIDE SEQUENCE</scope>
    <source>
        <strain evidence="13">Singapore isolate B</strain>
    </source>
</reference>
<dbReference type="GO" id="GO:0055085">
    <property type="term" value="P:transmembrane transport"/>
    <property type="evidence" value="ECO:0007669"/>
    <property type="project" value="InterPro"/>
</dbReference>
<gene>
    <name evidence="13" type="ORF">GSBLH_T00001256001</name>
</gene>
<dbReference type="PANTHER" id="PTHR45618">
    <property type="entry name" value="MITOCHONDRIAL DICARBOXYLATE CARRIER-RELATED"/>
    <property type="match status" value="1"/>
</dbReference>
<comment type="subcellular location">
    <subcellularLocation>
        <location evidence="1">Mitochondrion inner membrane</location>
        <topology evidence="1">Multi-pass membrane protein</topology>
    </subcellularLocation>
</comment>
<proteinExistence type="inferred from homology"/>
<dbReference type="GO" id="GO:0005743">
    <property type="term" value="C:mitochondrial inner membrane"/>
    <property type="evidence" value="ECO:0007669"/>
    <property type="project" value="UniProtKB-SubCell"/>
</dbReference>
<keyword evidence="14" id="KW-1185">Reference proteome</keyword>
<feature type="repeat" description="Solcar" evidence="10">
    <location>
        <begin position="205"/>
        <end position="296"/>
    </location>
</feature>
<evidence type="ECO:0000256" key="10">
    <source>
        <dbReference type="PROSITE-ProRule" id="PRU00282"/>
    </source>
</evidence>
<evidence type="ECO:0008006" key="15">
    <source>
        <dbReference type="Google" id="ProtNLM"/>
    </source>
</evidence>
<dbReference type="InterPro" id="IPR002067">
    <property type="entry name" value="MCP"/>
</dbReference>
<keyword evidence="4 10" id="KW-0812">Transmembrane</keyword>
<keyword evidence="9 10" id="KW-0472">Membrane</keyword>
<dbReference type="InterPro" id="IPR018108">
    <property type="entry name" value="MCP_transmembrane"/>
</dbReference>
<dbReference type="FunCoup" id="D8LYZ6">
    <property type="interactions" value="405"/>
</dbReference>
<dbReference type="OMA" id="CIRIALH"/>
<evidence type="ECO:0000256" key="6">
    <source>
        <dbReference type="ARBA" id="ARBA00022792"/>
    </source>
</evidence>
<evidence type="ECO:0000256" key="12">
    <source>
        <dbReference type="SAM" id="Phobius"/>
    </source>
</evidence>
<evidence type="ECO:0000256" key="8">
    <source>
        <dbReference type="ARBA" id="ARBA00023128"/>
    </source>
</evidence>
<feature type="transmembrane region" description="Helical" evidence="12">
    <location>
        <begin position="211"/>
        <end position="231"/>
    </location>
</feature>
<dbReference type="InParanoid" id="D8LYZ6"/>
<keyword evidence="8" id="KW-0496">Mitochondrion</keyword>
<comment type="similarity">
    <text evidence="2 11">Belongs to the mitochondrial carrier (TC 2.A.29) family.</text>
</comment>
<dbReference type="InterPro" id="IPR023395">
    <property type="entry name" value="MCP_dom_sf"/>
</dbReference>
<dbReference type="PRINTS" id="PR00926">
    <property type="entry name" value="MITOCARRIER"/>
</dbReference>
<evidence type="ECO:0000256" key="2">
    <source>
        <dbReference type="ARBA" id="ARBA00006375"/>
    </source>
</evidence>
<evidence type="ECO:0000313" key="13">
    <source>
        <dbReference type="EMBL" id="CBK21035.2"/>
    </source>
</evidence>
<organism evidence="13">
    <name type="scientific">Blastocystis hominis</name>
    <dbReference type="NCBI Taxonomy" id="12968"/>
    <lineage>
        <taxon>Eukaryota</taxon>
        <taxon>Sar</taxon>
        <taxon>Stramenopiles</taxon>
        <taxon>Bigyra</taxon>
        <taxon>Opalozoa</taxon>
        <taxon>Opalinata</taxon>
        <taxon>Blastocystidae</taxon>
        <taxon>Blastocystis</taxon>
    </lineage>
</organism>
<dbReference type="FunFam" id="1.50.40.10:FF:000009">
    <property type="entry name" value="Mitochondrial 2-oxoglutarate/malate carrier protein"/>
    <property type="match status" value="1"/>
</dbReference>
<keyword evidence="6" id="KW-0999">Mitochondrion inner membrane</keyword>
<evidence type="ECO:0000256" key="4">
    <source>
        <dbReference type="ARBA" id="ARBA00022692"/>
    </source>
</evidence>
<dbReference type="Proteomes" id="UP000008312">
    <property type="component" value="Unassembled WGS sequence"/>
</dbReference>